<evidence type="ECO:0000313" key="1">
    <source>
        <dbReference type="EMBL" id="SFP74210.1"/>
    </source>
</evidence>
<dbReference type="PANTHER" id="PTHR31757:SF0">
    <property type="entry name" value="SLL0781 PROTEIN"/>
    <property type="match status" value="1"/>
</dbReference>
<name>A0A1I5STX0_9BACT</name>
<gene>
    <name evidence="1" type="ORF">SAMN04515674_105209</name>
</gene>
<sequence length="132" mass="15898">MEFKYPLPPFTMETALQKVQIMEEIWNSNDPEKLSEFCSINTEWREKTEFIQGRTAVKELLKQKWSRELNYSQKKELWGFRGNRMAVRFEYAYQNEEGQWFKAYGNELLEYDESGLLARRYASMNELPDEEA</sequence>
<reference evidence="1 2" key="1">
    <citation type="submission" date="2016-10" db="EMBL/GenBank/DDBJ databases">
        <authorList>
            <person name="de Groot N.N."/>
        </authorList>
    </citation>
    <scope>NUCLEOTIDE SEQUENCE [LARGE SCALE GENOMIC DNA]</scope>
    <source>
        <strain evidence="2">E92,LMG 26720,CCM 7988</strain>
    </source>
</reference>
<accession>A0A1I5STX0</accession>
<evidence type="ECO:0000313" key="2">
    <source>
        <dbReference type="Proteomes" id="UP000199306"/>
    </source>
</evidence>
<dbReference type="PANTHER" id="PTHR31757">
    <property type="entry name" value="SLL0781 PROTEIN"/>
    <property type="match status" value="1"/>
</dbReference>
<dbReference type="OrthoDB" id="9787970at2"/>
<protein>
    <recommendedName>
        <fullName evidence="3">SnoaL-like domain-containing protein</fullName>
    </recommendedName>
</protein>
<dbReference type="RefSeq" id="WP_092016729.1">
    <property type="nucleotide sequence ID" value="NZ_FOXH01000005.1"/>
</dbReference>
<evidence type="ECO:0008006" key="3">
    <source>
        <dbReference type="Google" id="ProtNLM"/>
    </source>
</evidence>
<dbReference type="Pfam" id="PF07080">
    <property type="entry name" value="DUF1348"/>
    <property type="match status" value="1"/>
</dbReference>
<dbReference type="InterPro" id="IPR032710">
    <property type="entry name" value="NTF2-like_dom_sf"/>
</dbReference>
<dbReference type="Proteomes" id="UP000199306">
    <property type="component" value="Unassembled WGS sequence"/>
</dbReference>
<dbReference type="SUPFAM" id="SSF54427">
    <property type="entry name" value="NTF2-like"/>
    <property type="match status" value="1"/>
</dbReference>
<organism evidence="1 2">
    <name type="scientific">Pseudarcicella hirudinis</name>
    <dbReference type="NCBI Taxonomy" id="1079859"/>
    <lineage>
        <taxon>Bacteria</taxon>
        <taxon>Pseudomonadati</taxon>
        <taxon>Bacteroidota</taxon>
        <taxon>Cytophagia</taxon>
        <taxon>Cytophagales</taxon>
        <taxon>Flectobacillaceae</taxon>
        <taxon>Pseudarcicella</taxon>
    </lineage>
</organism>
<dbReference type="AlphaFoldDB" id="A0A1I5STX0"/>
<dbReference type="InterPro" id="IPR009783">
    <property type="entry name" value="DUF1348"/>
</dbReference>
<dbReference type="EMBL" id="FOXH01000005">
    <property type="protein sequence ID" value="SFP74210.1"/>
    <property type="molecule type" value="Genomic_DNA"/>
</dbReference>
<dbReference type="Gene3D" id="3.10.450.50">
    <property type="match status" value="1"/>
</dbReference>
<proteinExistence type="predicted"/>
<dbReference type="STRING" id="1079859.SAMN04515674_105209"/>
<keyword evidence="2" id="KW-1185">Reference proteome</keyword>